<reference evidence="1 2" key="1">
    <citation type="submission" date="2020-08" db="EMBL/GenBank/DDBJ databases">
        <title>Functional genomics of gut bacteria from endangered species of beetles.</title>
        <authorList>
            <person name="Carlos-Shanley C."/>
        </authorList>
    </citation>
    <scope>NUCLEOTIDE SEQUENCE [LARGE SCALE GENOMIC DNA]</scope>
    <source>
        <strain evidence="1 2">S00192</strain>
    </source>
</reference>
<dbReference type="Proteomes" id="UP000556201">
    <property type="component" value="Unassembled WGS sequence"/>
</dbReference>
<evidence type="ECO:0000313" key="2">
    <source>
        <dbReference type="Proteomes" id="UP000556201"/>
    </source>
</evidence>
<sequence length="97" mass="10232">MAKFTNYTQGPKGLNTETGLVYVEAGQTVDVEISKDEAASAKKTGWFSAPKHQAEAAPPSEPTDAEIIDALSADDKAAYDKLDDAGKAKFLADKKAA</sequence>
<proteinExistence type="predicted"/>
<gene>
    <name evidence="1" type="ORF">HNP47_000849</name>
</gene>
<organism evidence="1 2">
    <name type="scientific">Brevundimonas vesicularis</name>
    <name type="common">Pseudomonas vesicularis</name>
    <dbReference type="NCBI Taxonomy" id="41276"/>
    <lineage>
        <taxon>Bacteria</taxon>
        <taxon>Pseudomonadati</taxon>
        <taxon>Pseudomonadota</taxon>
        <taxon>Alphaproteobacteria</taxon>
        <taxon>Caulobacterales</taxon>
        <taxon>Caulobacteraceae</taxon>
        <taxon>Brevundimonas</taxon>
    </lineage>
</organism>
<protein>
    <submittedName>
        <fullName evidence="1">Uncharacterized protein</fullName>
    </submittedName>
</protein>
<accession>A0A7W9FSS4</accession>
<comment type="caution">
    <text evidence="1">The sequence shown here is derived from an EMBL/GenBank/DDBJ whole genome shotgun (WGS) entry which is preliminary data.</text>
</comment>
<dbReference type="EMBL" id="JACHLJ010000001">
    <property type="protein sequence ID" value="MBB5770880.1"/>
    <property type="molecule type" value="Genomic_DNA"/>
</dbReference>
<evidence type="ECO:0000313" key="1">
    <source>
        <dbReference type="EMBL" id="MBB5770880.1"/>
    </source>
</evidence>
<name>A0A7W9FSS4_BREVE</name>
<dbReference type="RefSeq" id="WP_184278479.1">
    <property type="nucleotide sequence ID" value="NZ_JACHLJ010000001.1"/>
</dbReference>
<dbReference type="AlphaFoldDB" id="A0A7W9FSS4"/>